<keyword evidence="1" id="KW-0472">Membrane</keyword>
<gene>
    <name evidence="2" type="ORF">RJ40_12830</name>
</gene>
<evidence type="ECO:0000313" key="2">
    <source>
        <dbReference type="EMBL" id="QSZ68315.1"/>
    </source>
</evidence>
<keyword evidence="1" id="KW-0812">Transmembrane</keyword>
<protein>
    <submittedName>
        <fullName evidence="2">Uncharacterized protein</fullName>
    </submittedName>
</protein>
<proteinExistence type="predicted"/>
<dbReference type="AlphaFoldDB" id="A0A8A3S855"/>
<reference evidence="2" key="1">
    <citation type="journal article" date="2001" name="Int. J. Syst. Evol. Microbiol.">
        <title>Methanofollis aquaemaris sp. nov., a methanogen isolated from an aquaculture fish pond.</title>
        <authorList>
            <person name="Lai M.C."/>
            <person name="Chen S.C."/>
        </authorList>
    </citation>
    <scope>NUCLEOTIDE SEQUENCE</scope>
    <source>
        <strain evidence="2">N2F9704</strain>
    </source>
</reference>
<keyword evidence="3" id="KW-1185">Reference proteome</keyword>
<sequence>MWSAIPPSVQRRAVLFVDFYLMPQGRHIAKEACTVEQKRRIGWDVLLLLLLIAAISIPIVTALGLQPTEEACTTATDALSPEKEYDPEEYTLVRMVASDPDTADKTPDQGLEPTTLEKESRALLEKFTLEFGEKLPPGYLGMAGVTPPEDAKVGAYIFRVLPTGETIQYTGLCGIGCRDYSDVLERANEWKETELIARTNEVRETKSGPSPISTTILDCSYDSQEYGEDYGYAKIKSTYYWDNVETDRHHDYFYVKSQVQTDPGVHCFQGSGFRNHIFEVSHNWMHNGYPGCEHLPYVDLSEYSPGQTPGYTSVTASLSSSTGGIGTSMSWTTEIPDYRVDDDSHPANQVAKWDEVFNYDAACSQTNFVFRPGSTATCGQSTARDGRIYSICRVEMDCHRGWFYDGLLLDKMGPRNARPLVYNLYAHWENGWTT</sequence>
<organism evidence="2 3">
    <name type="scientific">Methanofollis aquaemaris</name>
    <dbReference type="NCBI Taxonomy" id="126734"/>
    <lineage>
        <taxon>Archaea</taxon>
        <taxon>Methanobacteriati</taxon>
        <taxon>Methanobacteriota</taxon>
        <taxon>Stenosarchaea group</taxon>
        <taxon>Methanomicrobia</taxon>
        <taxon>Methanomicrobiales</taxon>
        <taxon>Methanomicrobiaceae</taxon>
        <taxon>Methanofollis</taxon>
    </lineage>
</organism>
<reference evidence="2" key="2">
    <citation type="submission" date="2019-02" db="EMBL/GenBank/DDBJ databases">
        <authorList>
            <person name="Chen S.-C."/>
            <person name="Chien H.-H."/>
            <person name="Lai M.-C."/>
        </authorList>
    </citation>
    <scope>NUCLEOTIDE SEQUENCE</scope>
    <source>
        <strain evidence="2">N2F9704</strain>
    </source>
</reference>
<dbReference type="KEGG" id="maqe:RJ40_12830"/>
<evidence type="ECO:0000313" key="3">
    <source>
        <dbReference type="Proteomes" id="UP001042704"/>
    </source>
</evidence>
<dbReference type="Proteomes" id="UP001042704">
    <property type="component" value="Chromosome"/>
</dbReference>
<evidence type="ECO:0000256" key="1">
    <source>
        <dbReference type="SAM" id="Phobius"/>
    </source>
</evidence>
<dbReference type="EMBL" id="CP036172">
    <property type="protein sequence ID" value="QSZ68315.1"/>
    <property type="molecule type" value="Genomic_DNA"/>
</dbReference>
<name>A0A8A3S855_9EURY</name>
<dbReference type="GeneID" id="76425270"/>
<keyword evidence="1" id="KW-1133">Transmembrane helix</keyword>
<dbReference type="RefSeq" id="WP_265581274.1">
    <property type="nucleotide sequence ID" value="NZ_CP036172.1"/>
</dbReference>
<accession>A0A8A3S855</accession>
<feature type="transmembrane region" description="Helical" evidence="1">
    <location>
        <begin position="45"/>
        <end position="65"/>
    </location>
</feature>